<dbReference type="Pfam" id="PF07730">
    <property type="entry name" value="HisKA_3"/>
    <property type="match status" value="1"/>
</dbReference>
<dbReference type="Gene3D" id="1.25.40.10">
    <property type="entry name" value="Tetratricopeptide repeat domain"/>
    <property type="match status" value="2"/>
</dbReference>
<dbReference type="PROSITE" id="PS50005">
    <property type="entry name" value="TPR"/>
    <property type="match status" value="1"/>
</dbReference>
<dbReference type="Pfam" id="PF02518">
    <property type="entry name" value="HATPase_c"/>
    <property type="match status" value="1"/>
</dbReference>
<dbReference type="Gene3D" id="3.30.565.10">
    <property type="entry name" value="Histidine kinase-like ATPase, C-terminal domain"/>
    <property type="match status" value="1"/>
</dbReference>
<evidence type="ECO:0000256" key="10">
    <source>
        <dbReference type="SAM" id="Coils"/>
    </source>
</evidence>
<evidence type="ECO:0000256" key="6">
    <source>
        <dbReference type="ARBA" id="ARBA00022989"/>
    </source>
</evidence>
<keyword evidence="4 11" id="KW-0812">Transmembrane</keyword>
<dbReference type="SUPFAM" id="SSF48452">
    <property type="entry name" value="TPR-like"/>
    <property type="match status" value="1"/>
</dbReference>
<keyword evidence="7" id="KW-0902">Two-component regulatory system</keyword>
<gene>
    <name evidence="13" type="ORF">EHT87_07325</name>
</gene>
<evidence type="ECO:0000256" key="8">
    <source>
        <dbReference type="ARBA" id="ARBA00023136"/>
    </source>
</evidence>
<dbReference type="PROSITE" id="PS50109">
    <property type="entry name" value="HIS_KIN"/>
    <property type="match status" value="1"/>
</dbReference>
<evidence type="ECO:0000256" key="2">
    <source>
        <dbReference type="ARBA" id="ARBA00022475"/>
    </source>
</evidence>
<keyword evidence="14" id="KW-1185">Reference proteome</keyword>
<evidence type="ECO:0000256" key="11">
    <source>
        <dbReference type="SAM" id="Phobius"/>
    </source>
</evidence>
<comment type="subcellular location">
    <subcellularLocation>
        <location evidence="1">Cell membrane</location>
        <topology evidence="1">Multi-pass membrane protein</topology>
    </subcellularLocation>
</comment>
<protein>
    <submittedName>
        <fullName evidence="13">Tetratricopeptide repeat protein</fullName>
    </submittedName>
</protein>
<keyword evidence="3" id="KW-0808">Transferase</keyword>
<feature type="transmembrane region" description="Helical" evidence="11">
    <location>
        <begin position="365"/>
        <end position="383"/>
    </location>
</feature>
<dbReference type="RefSeq" id="WP_124905309.1">
    <property type="nucleotide sequence ID" value="NZ_RQJP01000001.1"/>
</dbReference>
<dbReference type="Proteomes" id="UP000274271">
    <property type="component" value="Unassembled WGS sequence"/>
</dbReference>
<dbReference type="Gene3D" id="1.20.5.1930">
    <property type="match status" value="1"/>
</dbReference>
<evidence type="ECO:0000259" key="12">
    <source>
        <dbReference type="PROSITE" id="PS50109"/>
    </source>
</evidence>
<evidence type="ECO:0000256" key="3">
    <source>
        <dbReference type="ARBA" id="ARBA00022679"/>
    </source>
</evidence>
<dbReference type="PANTHER" id="PTHR24421">
    <property type="entry name" value="NITRATE/NITRITE SENSOR PROTEIN NARX-RELATED"/>
    <property type="match status" value="1"/>
</dbReference>
<sequence>MKNLLLCLILVAHAGFSQKLKIDSLKRELRSLQRQPAGYRTDTLRGEVLKELMRAYSDVNIDTSAYYNAQLIKLCEDSKRTKELIYAYQYAGYLYQIRGNHHQSILIYYKALTLAEKLEQYARVVRCYSGLAHAYTSLKEYEKAITLCQQGLAVLGKHPDVTIQLSILNVLGAIYREQGKLDAALKVNQHLYKLARREHKSWFESQGMHAIGWVYQKMGKPTQALEYYKKALALCRQIGSVDLEGSILLHIAEVYVLQKNWPQALSYCTRARQTAVLVKNSGIAAESEETFYKIFKQTGQPARALKAHESYVQLKDSLSKENNQQRIGLLKADYDNIEKTNELRKVRVIQLQQENENQRMAQTQSLLFGGIGVIMLVAVLLYWNNKRLQAKNREIDRQKALLETAREQLADSNKTLEIRVEERTAELVKANRELASQNEKIKEAIYKGQTIERKRVALELHDNLSGLLSAVNMSIQSINPINLSESEQSVYGNLKHLIQNAYAEVRNISHNILPAELEREGLSFALHTLIDQLRQSLPLDFSLTITGLQNRLPVEIEFNIYSIVFELINNVIKHAKATTVAITLFRTDTGVDLSVMDDGIGLLLHQPKRGVGLQNIQTRLDSLGGTFNTVLPPEKGTWILIKIPIETVRSNGNVA</sequence>
<dbReference type="InterPro" id="IPR019734">
    <property type="entry name" value="TPR_rpt"/>
</dbReference>
<evidence type="ECO:0000313" key="14">
    <source>
        <dbReference type="Proteomes" id="UP000274271"/>
    </source>
</evidence>
<evidence type="ECO:0000256" key="7">
    <source>
        <dbReference type="ARBA" id="ARBA00023012"/>
    </source>
</evidence>
<feature type="domain" description="Histidine kinase" evidence="12">
    <location>
        <begin position="455"/>
        <end position="647"/>
    </location>
</feature>
<dbReference type="SMART" id="SM00387">
    <property type="entry name" value="HATPase_c"/>
    <property type="match status" value="1"/>
</dbReference>
<comment type="caution">
    <text evidence="13">The sequence shown here is derived from an EMBL/GenBank/DDBJ whole genome shotgun (WGS) entry which is preliminary data.</text>
</comment>
<dbReference type="GO" id="GO:0046983">
    <property type="term" value="F:protein dimerization activity"/>
    <property type="evidence" value="ECO:0007669"/>
    <property type="project" value="InterPro"/>
</dbReference>
<keyword evidence="6 11" id="KW-1133">Transmembrane helix</keyword>
<evidence type="ECO:0000256" key="9">
    <source>
        <dbReference type="PROSITE-ProRule" id="PRU00339"/>
    </source>
</evidence>
<name>A0A3P1CYK1_9BACT</name>
<dbReference type="SMART" id="SM00028">
    <property type="entry name" value="TPR"/>
    <property type="match status" value="5"/>
</dbReference>
<dbReference type="EMBL" id="RQJP01000001">
    <property type="protein sequence ID" value="RRB18076.1"/>
    <property type="molecule type" value="Genomic_DNA"/>
</dbReference>
<dbReference type="PANTHER" id="PTHR24421:SF37">
    <property type="entry name" value="SENSOR HISTIDINE KINASE NARS"/>
    <property type="match status" value="1"/>
</dbReference>
<dbReference type="Pfam" id="PF13374">
    <property type="entry name" value="TPR_10"/>
    <property type="match status" value="1"/>
</dbReference>
<keyword evidence="9" id="KW-0802">TPR repeat</keyword>
<dbReference type="InterPro" id="IPR011712">
    <property type="entry name" value="Sig_transdc_His_kin_sub3_dim/P"/>
</dbReference>
<dbReference type="SUPFAM" id="SSF55874">
    <property type="entry name" value="ATPase domain of HSP90 chaperone/DNA topoisomerase II/histidine kinase"/>
    <property type="match status" value="1"/>
</dbReference>
<keyword evidence="8 11" id="KW-0472">Membrane</keyword>
<dbReference type="AlphaFoldDB" id="A0A3P1CYK1"/>
<feature type="repeat" description="TPR" evidence="9">
    <location>
        <begin position="205"/>
        <end position="238"/>
    </location>
</feature>
<dbReference type="InterPro" id="IPR050482">
    <property type="entry name" value="Sensor_HK_TwoCompSys"/>
</dbReference>
<dbReference type="Pfam" id="PF13424">
    <property type="entry name" value="TPR_12"/>
    <property type="match status" value="1"/>
</dbReference>
<feature type="coiled-coil region" evidence="10">
    <location>
        <begin position="385"/>
        <end position="447"/>
    </location>
</feature>
<dbReference type="GO" id="GO:0005886">
    <property type="term" value="C:plasma membrane"/>
    <property type="evidence" value="ECO:0007669"/>
    <property type="project" value="UniProtKB-SubCell"/>
</dbReference>
<dbReference type="GO" id="GO:0000155">
    <property type="term" value="F:phosphorelay sensor kinase activity"/>
    <property type="evidence" value="ECO:0007669"/>
    <property type="project" value="InterPro"/>
</dbReference>
<keyword evidence="2" id="KW-1003">Cell membrane</keyword>
<evidence type="ECO:0000313" key="13">
    <source>
        <dbReference type="EMBL" id="RRB18076.1"/>
    </source>
</evidence>
<reference evidence="13 14" key="1">
    <citation type="submission" date="2018-11" db="EMBL/GenBank/DDBJ databases">
        <authorList>
            <person name="Zhou Z."/>
            <person name="Wang G."/>
        </authorList>
    </citation>
    <scope>NUCLEOTIDE SEQUENCE [LARGE SCALE GENOMIC DNA]</scope>
    <source>
        <strain evidence="13 14">KCTC42998</strain>
    </source>
</reference>
<dbReference type="CDD" id="cd16917">
    <property type="entry name" value="HATPase_UhpB-NarQ-NarX-like"/>
    <property type="match status" value="1"/>
</dbReference>
<dbReference type="InterPro" id="IPR011990">
    <property type="entry name" value="TPR-like_helical_dom_sf"/>
</dbReference>
<evidence type="ECO:0000256" key="4">
    <source>
        <dbReference type="ARBA" id="ARBA00022692"/>
    </source>
</evidence>
<dbReference type="InterPro" id="IPR005467">
    <property type="entry name" value="His_kinase_dom"/>
</dbReference>
<keyword evidence="10" id="KW-0175">Coiled coil</keyword>
<dbReference type="InterPro" id="IPR036890">
    <property type="entry name" value="HATPase_C_sf"/>
</dbReference>
<dbReference type="InterPro" id="IPR003594">
    <property type="entry name" value="HATPase_dom"/>
</dbReference>
<keyword evidence="5" id="KW-0418">Kinase</keyword>
<evidence type="ECO:0000256" key="1">
    <source>
        <dbReference type="ARBA" id="ARBA00004651"/>
    </source>
</evidence>
<dbReference type="OrthoDB" id="613934at2"/>
<accession>A0A3P1CYK1</accession>
<organism evidence="13 14">
    <name type="scientific">Larkinella knui</name>
    <dbReference type="NCBI Taxonomy" id="2025310"/>
    <lineage>
        <taxon>Bacteria</taxon>
        <taxon>Pseudomonadati</taxon>
        <taxon>Bacteroidota</taxon>
        <taxon>Cytophagia</taxon>
        <taxon>Cytophagales</taxon>
        <taxon>Spirosomataceae</taxon>
        <taxon>Larkinella</taxon>
    </lineage>
</organism>
<evidence type="ECO:0000256" key="5">
    <source>
        <dbReference type="ARBA" id="ARBA00022777"/>
    </source>
</evidence>
<proteinExistence type="predicted"/>